<dbReference type="Gene3D" id="2.60.40.1120">
    <property type="entry name" value="Carboxypeptidase-like, regulatory domain"/>
    <property type="match status" value="3"/>
</dbReference>
<keyword evidence="4" id="KW-1185">Reference proteome</keyword>
<dbReference type="InterPro" id="IPR013229">
    <property type="entry name" value="PEGA"/>
</dbReference>
<evidence type="ECO:0000313" key="3">
    <source>
        <dbReference type="EMBL" id="ABU81201.1"/>
    </source>
</evidence>
<accession>A8A8E9</accession>
<dbReference type="SUPFAM" id="SSF49464">
    <property type="entry name" value="Carboxypeptidase regulatory domain-like"/>
    <property type="match status" value="3"/>
</dbReference>
<evidence type="ECO:0000259" key="2">
    <source>
        <dbReference type="Pfam" id="PF08308"/>
    </source>
</evidence>
<dbReference type="KEGG" id="iho:Igni_0017"/>
<keyword evidence="1" id="KW-1133">Transmembrane helix</keyword>
<dbReference type="EMBL" id="CP000816">
    <property type="protein sequence ID" value="ABU81201.1"/>
    <property type="molecule type" value="Genomic_DNA"/>
</dbReference>
<feature type="transmembrane region" description="Helical" evidence="1">
    <location>
        <begin position="983"/>
        <end position="1003"/>
    </location>
</feature>
<feature type="domain" description="PEGA" evidence="2">
    <location>
        <begin position="752"/>
        <end position="784"/>
    </location>
</feature>
<gene>
    <name evidence="3" type="ordered locus">Igni_0017</name>
</gene>
<dbReference type="InterPro" id="IPR008969">
    <property type="entry name" value="CarboxyPept-like_regulatory"/>
</dbReference>
<keyword evidence="1" id="KW-0472">Membrane</keyword>
<dbReference type="RefSeq" id="WP_011998053.1">
    <property type="nucleotide sequence ID" value="NC_009776.1"/>
</dbReference>
<reference evidence="3 4" key="1">
    <citation type="journal article" date="2008" name="Genome Biol.">
        <title>A genomic analysis of the archaeal system Ignicoccus hospitalis-Nanoarchaeum equitans.</title>
        <authorList>
            <person name="Podar M."/>
            <person name="Anderson I."/>
            <person name="Makarova K.S."/>
            <person name="Elkins J.G."/>
            <person name="Ivanova N."/>
            <person name="Wall M.A."/>
            <person name="Lykidis A."/>
            <person name="Mavromatis K."/>
            <person name="Sun H."/>
            <person name="Hudson M.E."/>
            <person name="Chen W."/>
            <person name="Deciu C."/>
            <person name="Hutchison D."/>
            <person name="Eads J.R."/>
            <person name="Anderson A."/>
            <person name="Fernandes F."/>
            <person name="Szeto E."/>
            <person name="Lapidus A."/>
            <person name="Kyrpides N.C."/>
            <person name="Saier M.H.Jr."/>
            <person name="Richardson P.M."/>
            <person name="Rachel R."/>
            <person name="Huber H."/>
            <person name="Eisen J.A."/>
            <person name="Koonin E.V."/>
            <person name="Keller M."/>
            <person name="Stetter K.O."/>
        </authorList>
    </citation>
    <scope>NUCLEOTIDE SEQUENCE [LARGE SCALE GENOMIC DNA]</scope>
    <source>
        <strain evidence="4">KIN4/I / DSM 18386 / JCM 14125</strain>
    </source>
</reference>
<dbReference type="STRING" id="453591.Igni_0017"/>
<keyword evidence="1" id="KW-0812">Transmembrane</keyword>
<sequence>MKAEAAGVAWKEVMRLALLLILMTFSVFASQYSVSLSNLTPVKITNAYEYKVLDGTIGSPEKFWFSRPNVIFTYANGELNKYTITDRGVSLVSSKKLDNVVWALQQNETRVIIVTNSSILITNNALDVLHKIDFDAEGFRAAGKSERCSWFSSSGKLLKVCPSNLKVYDLPRGTFGVLKPGGISFYPLWKLAGACKVNVTSFQESFINNITFVLLKSERSSKLAKIVWRGGPRLLNCKELGREAYLSNTSLVLTLGGSVGIKYVDLAENVTFTLFGASLAKLLGLSRSPLGYEAYVLLVKPQGGGDLLLSLRAKDSNPMFATFSENMFCTPLPSFICFPEELAYRPISFQDVASPHSAVEVALTKRFVEVAGESSVEVNLKPLSAPNKAYTLRLSIQEPSKTVLLPSDTYELNVKSKIGRVVLFVGAPPPGTDFDPPVIRVEITPDVIIPYVYKLKIKVVDEQTGNPLPGALVYVSGVTVRGKRLQLGPQVTDANGTVVLHLEKGTYMIRVVKDYYKPVVIRNLVLDNDKSIAVKMIIKGTDVKIKVMSKGAPPFIPKGPIANATVSIQGRIALEKKTDKNGLAEVVLLPGTYTLRASAPLHKPHTETLNVVPSNKPLVKEVTLDPILYNLTLVIKDSLTGRLVIPSLISITSLTSGLSKVIKNPATGTVLVTLPPDVYSIKVLAKNYLPFEETYNISKSMTLTIPLKLKTVKVRIMVFDELKNLVPAFNITLVNQALGLKFEFSLTSENNTVSVPPGTYRLTISAKGYEPLTTTVTISENTKVLQLTIAHKSFNVVIKAKTDDKLLYEFIFYCEGQVQGGPLFEPLPLPRMTKPSLQATIRVPRGTYMATLTCYSATKEKAATGSATFTVPTNAVVEVPLTPTKTSVAVTVLDVRTNKPVVRATVKLYYGQNKLLIGEGMTDATGRAIINVNTYYMGKPVEIVITAPGYQEYRSSVILTRQLPVVYLKPAPTIIETILGNPVLLIAVVLVGAAGAYLASMFVGRGGEEEEIFEELV</sequence>
<dbReference type="GeneID" id="5561769"/>
<name>A8A8E9_IGNH4</name>
<evidence type="ECO:0000313" key="4">
    <source>
        <dbReference type="Proteomes" id="UP000000262"/>
    </source>
</evidence>
<dbReference type="AlphaFoldDB" id="A8A8E9"/>
<protein>
    <recommendedName>
        <fullName evidence="2">PEGA domain-containing protein</fullName>
    </recommendedName>
</protein>
<dbReference type="Pfam" id="PF08308">
    <property type="entry name" value="PEGA"/>
    <property type="match status" value="1"/>
</dbReference>
<dbReference type="eggNOG" id="arCOG02087">
    <property type="taxonomic scope" value="Archaea"/>
</dbReference>
<evidence type="ECO:0000256" key="1">
    <source>
        <dbReference type="SAM" id="Phobius"/>
    </source>
</evidence>
<organism evidence="3 4">
    <name type="scientific">Ignicoccus hospitalis (strain KIN4/I / DSM 18386 / JCM 14125)</name>
    <dbReference type="NCBI Taxonomy" id="453591"/>
    <lineage>
        <taxon>Archaea</taxon>
        <taxon>Thermoproteota</taxon>
        <taxon>Thermoprotei</taxon>
        <taxon>Desulfurococcales</taxon>
        <taxon>Desulfurococcaceae</taxon>
        <taxon>Ignicoccus</taxon>
    </lineage>
</organism>
<dbReference type="Proteomes" id="UP000000262">
    <property type="component" value="Chromosome"/>
</dbReference>
<dbReference type="HOGENOM" id="CLU_296588_0_0_2"/>
<proteinExistence type="predicted"/>
<dbReference type="OrthoDB" id="385209at2157"/>